<dbReference type="Proteomes" id="UP000261520">
    <property type="component" value="Unplaced"/>
</dbReference>
<evidence type="ECO:0008006" key="6">
    <source>
        <dbReference type="Google" id="ProtNLM"/>
    </source>
</evidence>
<evidence type="ECO:0000256" key="2">
    <source>
        <dbReference type="ARBA" id="ARBA00022525"/>
    </source>
</evidence>
<comment type="subcellular location">
    <subcellularLocation>
        <location evidence="1">Secreted</location>
    </subcellularLocation>
</comment>
<evidence type="ECO:0000313" key="5">
    <source>
        <dbReference type="Proteomes" id="UP000261520"/>
    </source>
</evidence>
<dbReference type="GO" id="GO:0004222">
    <property type="term" value="F:metalloendopeptidase activity"/>
    <property type="evidence" value="ECO:0007669"/>
    <property type="project" value="TreeGrafter"/>
</dbReference>
<dbReference type="GO" id="GO:0031012">
    <property type="term" value="C:extracellular matrix"/>
    <property type="evidence" value="ECO:0007669"/>
    <property type="project" value="TreeGrafter"/>
</dbReference>
<dbReference type="Gene3D" id="2.20.100.10">
    <property type="entry name" value="Thrombospondin type-1 (TSP1) repeat"/>
    <property type="match status" value="1"/>
</dbReference>
<keyword evidence="5" id="KW-1185">Reference proteome</keyword>
<dbReference type="GO" id="GO:0005576">
    <property type="term" value="C:extracellular region"/>
    <property type="evidence" value="ECO:0007669"/>
    <property type="project" value="UniProtKB-SubCell"/>
</dbReference>
<name>A0A3B4B7Q5_9GOBI</name>
<evidence type="ECO:0000313" key="4">
    <source>
        <dbReference type="Ensembl" id="ENSPMGP00000024571.1"/>
    </source>
</evidence>
<dbReference type="STRING" id="409849.ENSPMGP00000024571"/>
<proteinExistence type="predicted"/>
<dbReference type="PROSITE" id="PS50092">
    <property type="entry name" value="TSP1"/>
    <property type="match status" value="1"/>
</dbReference>
<dbReference type="InterPro" id="IPR000884">
    <property type="entry name" value="TSP1_rpt"/>
</dbReference>
<reference evidence="4" key="1">
    <citation type="submission" date="2025-08" db="UniProtKB">
        <authorList>
            <consortium name="Ensembl"/>
        </authorList>
    </citation>
    <scope>IDENTIFICATION</scope>
</reference>
<organism evidence="4 5">
    <name type="scientific">Periophthalmus magnuspinnatus</name>
    <dbReference type="NCBI Taxonomy" id="409849"/>
    <lineage>
        <taxon>Eukaryota</taxon>
        <taxon>Metazoa</taxon>
        <taxon>Chordata</taxon>
        <taxon>Craniata</taxon>
        <taxon>Vertebrata</taxon>
        <taxon>Euteleostomi</taxon>
        <taxon>Actinopterygii</taxon>
        <taxon>Neopterygii</taxon>
        <taxon>Teleostei</taxon>
        <taxon>Neoteleostei</taxon>
        <taxon>Acanthomorphata</taxon>
        <taxon>Gobiaria</taxon>
        <taxon>Gobiiformes</taxon>
        <taxon>Gobioidei</taxon>
        <taxon>Gobiidae</taxon>
        <taxon>Oxudercinae</taxon>
        <taxon>Periophthalmus</taxon>
    </lineage>
</organism>
<dbReference type="Ensembl" id="ENSPMGT00000026178.1">
    <property type="protein sequence ID" value="ENSPMGP00000024571.1"/>
    <property type="gene ID" value="ENSPMGG00000019875.1"/>
</dbReference>
<dbReference type="AlphaFoldDB" id="A0A3B4B7Q5"/>
<dbReference type="SUPFAM" id="SSF82895">
    <property type="entry name" value="TSP-1 type 1 repeat"/>
    <property type="match status" value="1"/>
</dbReference>
<dbReference type="SMART" id="SM00209">
    <property type="entry name" value="TSP1"/>
    <property type="match status" value="1"/>
</dbReference>
<reference evidence="4" key="2">
    <citation type="submission" date="2025-09" db="UniProtKB">
        <authorList>
            <consortium name="Ensembl"/>
        </authorList>
    </citation>
    <scope>IDENTIFICATION</scope>
</reference>
<evidence type="ECO:0000256" key="3">
    <source>
        <dbReference type="SAM" id="MobiDB-lite"/>
    </source>
</evidence>
<protein>
    <recommendedName>
        <fullName evidence="6">ADAMTS-like 1</fullName>
    </recommendedName>
</protein>
<evidence type="ECO:0000256" key="1">
    <source>
        <dbReference type="ARBA" id="ARBA00004613"/>
    </source>
</evidence>
<sequence length="132" mass="14758">AFFAQTAKIKRSVPPCDVMRICFILLFRFIPGPWEPCSKSCGAGVQHRAVKCQVLLSFSQTVADLPDDECEGDKPAETQPCYRTPCSGAEEQPEDDTEKAFEKEELHDWEYEGFTQCSESCGRGRTISVLSL</sequence>
<dbReference type="PANTHER" id="PTHR13723">
    <property type="entry name" value="ADAMTS A DISINTEGRIN AND METALLOPROTEASE WITH THROMBOSPONDIN MOTIFS PROTEASE"/>
    <property type="match status" value="1"/>
</dbReference>
<dbReference type="InterPro" id="IPR036383">
    <property type="entry name" value="TSP1_rpt_sf"/>
</dbReference>
<dbReference type="InterPro" id="IPR050439">
    <property type="entry name" value="ADAMTS_ADAMTS-like"/>
</dbReference>
<dbReference type="Pfam" id="PF19030">
    <property type="entry name" value="TSP1_ADAMTS"/>
    <property type="match status" value="1"/>
</dbReference>
<feature type="region of interest" description="Disordered" evidence="3">
    <location>
        <begin position="69"/>
        <end position="100"/>
    </location>
</feature>
<dbReference type="GO" id="GO:0006508">
    <property type="term" value="P:proteolysis"/>
    <property type="evidence" value="ECO:0007669"/>
    <property type="project" value="TreeGrafter"/>
</dbReference>
<keyword evidence="2" id="KW-0964">Secreted</keyword>
<dbReference type="GO" id="GO:0030198">
    <property type="term" value="P:extracellular matrix organization"/>
    <property type="evidence" value="ECO:0007669"/>
    <property type="project" value="TreeGrafter"/>
</dbReference>
<dbReference type="PANTHER" id="PTHR13723:SF304">
    <property type="entry name" value="A DISINTEGRIN AND METALLOPROTEINASE WITH THROMBOSPONDIN MOTIFS 2-LIKE PROTEIN"/>
    <property type="match status" value="1"/>
</dbReference>
<accession>A0A3B4B7Q5</accession>